<sequence>MKEGSSKKPRLLIISRKRSRSFVNEGEIGELARGLGFEVVVAEANLSTYFSKFLHVVNSCNVMMGVHGNGLTNLVFLPTNAVIIQIIPLAGLGSYGRTDFGVPATDMKLRF</sequence>
<reference evidence="6 7" key="1">
    <citation type="submission" date="2021-07" db="EMBL/GenBank/DDBJ databases">
        <title>The Aristolochia fimbriata genome: insights into angiosperm evolution, floral development and chemical biosynthesis.</title>
        <authorList>
            <person name="Jiao Y."/>
        </authorList>
    </citation>
    <scope>NUCLEOTIDE SEQUENCE [LARGE SCALE GENOMIC DNA]</scope>
    <source>
        <strain evidence="6">IBCAS-2021</strain>
        <tissue evidence="6">Leaf</tissue>
    </source>
</reference>
<dbReference type="PANTHER" id="PTHR20961:SF5">
    <property type="entry name" value="GLYCOSYLTRANSFERASE-RELATED"/>
    <property type="match status" value="1"/>
</dbReference>
<gene>
    <name evidence="6" type="ORF">H6P81_003066</name>
</gene>
<evidence type="ECO:0000313" key="7">
    <source>
        <dbReference type="Proteomes" id="UP000825729"/>
    </source>
</evidence>
<organism evidence="6 7">
    <name type="scientific">Aristolochia fimbriata</name>
    <name type="common">White veined hardy Dutchman's pipe vine</name>
    <dbReference type="NCBI Taxonomy" id="158543"/>
    <lineage>
        <taxon>Eukaryota</taxon>
        <taxon>Viridiplantae</taxon>
        <taxon>Streptophyta</taxon>
        <taxon>Embryophyta</taxon>
        <taxon>Tracheophyta</taxon>
        <taxon>Spermatophyta</taxon>
        <taxon>Magnoliopsida</taxon>
        <taxon>Magnoliidae</taxon>
        <taxon>Piperales</taxon>
        <taxon>Aristolochiaceae</taxon>
        <taxon>Aristolochia</taxon>
    </lineage>
</organism>
<dbReference type="AlphaFoldDB" id="A0AAV7FBR4"/>
<name>A0AAV7FBR4_ARIFI</name>
<dbReference type="InterPro" id="IPR049625">
    <property type="entry name" value="Glyco_transf_61_cat"/>
</dbReference>
<dbReference type="GO" id="GO:0000139">
    <property type="term" value="C:Golgi membrane"/>
    <property type="evidence" value="ECO:0007669"/>
    <property type="project" value="UniProtKB-SubCell"/>
</dbReference>
<dbReference type="Proteomes" id="UP000825729">
    <property type="component" value="Unassembled WGS sequence"/>
</dbReference>
<protein>
    <recommendedName>
        <fullName evidence="5">Glycosyltransferase 61 catalytic domain-containing protein</fullName>
    </recommendedName>
</protein>
<comment type="caution">
    <text evidence="6">The sequence shown here is derived from an EMBL/GenBank/DDBJ whole genome shotgun (WGS) entry which is preliminary data.</text>
</comment>
<evidence type="ECO:0000259" key="5">
    <source>
        <dbReference type="Pfam" id="PF04577"/>
    </source>
</evidence>
<dbReference type="EMBL" id="JAINDJ010000002">
    <property type="protein sequence ID" value="KAG9458558.1"/>
    <property type="molecule type" value="Genomic_DNA"/>
</dbReference>
<dbReference type="PANTHER" id="PTHR20961">
    <property type="entry name" value="GLYCOSYLTRANSFERASE"/>
    <property type="match status" value="1"/>
</dbReference>
<keyword evidence="3" id="KW-0808">Transferase</keyword>
<feature type="domain" description="Glycosyltransferase 61 catalytic" evidence="5">
    <location>
        <begin position="7"/>
        <end position="84"/>
    </location>
</feature>
<comment type="subcellular location">
    <subcellularLocation>
        <location evidence="1">Golgi apparatus membrane</location>
        <topology evidence="1">Single-pass type II membrane protein</topology>
    </subcellularLocation>
</comment>
<dbReference type="GO" id="GO:0016763">
    <property type="term" value="F:pentosyltransferase activity"/>
    <property type="evidence" value="ECO:0007669"/>
    <property type="project" value="UniProtKB-ARBA"/>
</dbReference>
<evidence type="ECO:0000256" key="3">
    <source>
        <dbReference type="ARBA" id="ARBA00022679"/>
    </source>
</evidence>
<evidence type="ECO:0000256" key="4">
    <source>
        <dbReference type="ARBA" id="ARBA00023180"/>
    </source>
</evidence>
<evidence type="ECO:0000256" key="2">
    <source>
        <dbReference type="ARBA" id="ARBA00022676"/>
    </source>
</evidence>
<evidence type="ECO:0000313" key="6">
    <source>
        <dbReference type="EMBL" id="KAG9458558.1"/>
    </source>
</evidence>
<evidence type="ECO:0000256" key="1">
    <source>
        <dbReference type="ARBA" id="ARBA00004323"/>
    </source>
</evidence>
<keyword evidence="7" id="KW-1185">Reference proteome</keyword>
<keyword evidence="4" id="KW-0325">Glycoprotein</keyword>
<keyword evidence="2" id="KW-0328">Glycosyltransferase</keyword>
<dbReference type="Pfam" id="PF04577">
    <property type="entry name" value="Glyco_transf_61"/>
    <property type="match status" value="1"/>
</dbReference>
<dbReference type="InterPro" id="IPR007657">
    <property type="entry name" value="Glycosyltransferase_61"/>
</dbReference>
<proteinExistence type="predicted"/>
<accession>A0AAV7FBR4</accession>